<dbReference type="PANTHER" id="PTHR13061:SF29">
    <property type="entry name" value="GAMMA CARBONIC ANHYDRASE-LIKE 1, MITOCHONDRIAL-RELATED"/>
    <property type="match status" value="1"/>
</dbReference>
<dbReference type="RefSeq" id="WP_246535692.1">
    <property type="nucleotide sequence ID" value="NZ_BAAAHS010000132.1"/>
</dbReference>
<dbReference type="PANTHER" id="PTHR13061">
    <property type="entry name" value="DYNACTIN SUBUNIT P25"/>
    <property type="match status" value="1"/>
</dbReference>
<dbReference type="Proteomes" id="UP000679307">
    <property type="component" value="Chromosome"/>
</dbReference>
<protein>
    <submittedName>
        <fullName evidence="1">Protein YrdA</fullName>
    </submittedName>
</protein>
<accession>A0ABX8EMA1</accession>
<dbReference type="CDD" id="cd04645">
    <property type="entry name" value="LbH_gamma_CA_like"/>
    <property type="match status" value="1"/>
</dbReference>
<dbReference type="InterPro" id="IPR047324">
    <property type="entry name" value="LbH_gamma_CA-like"/>
</dbReference>
<dbReference type="InterPro" id="IPR050484">
    <property type="entry name" value="Transf_Hexapept/Carb_Anhydrase"/>
</dbReference>
<dbReference type="EMBL" id="CP075371">
    <property type="protein sequence ID" value="QVT81644.1"/>
    <property type="molecule type" value="Genomic_DNA"/>
</dbReference>
<keyword evidence="2" id="KW-1185">Reference proteome</keyword>
<proteinExistence type="predicted"/>
<gene>
    <name evidence="1" type="primary">yrdA</name>
    <name evidence="1" type="ORF">ENKNEFLB_04057</name>
</gene>
<dbReference type="Pfam" id="PF00132">
    <property type="entry name" value="Hexapep"/>
    <property type="match status" value="1"/>
</dbReference>
<name>A0ABX8EMA1_9ACTN</name>
<evidence type="ECO:0000313" key="2">
    <source>
        <dbReference type="Proteomes" id="UP000679307"/>
    </source>
</evidence>
<reference evidence="1 2" key="1">
    <citation type="submission" date="2021-05" db="EMBL/GenBank/DDBJ databases">
        <title>Complete genome of Nocardioides aquaticus KCTC 9944T isolated from meromictic and hypersaline Ekho Lake, Antarctica.</title>
        <authorList>
            <person name="Hwang K."/>
            <person name="Kim K.M."/>
            <person name="Choe H."/>
        </authorList>
    </citation>
    <scope>NUCLEOTIDE SEQUENCE [LARGE SCALE GENOMIC DNA]</scope>
    <source>
        <strain evidence="1 2">KCTC 9944</strain>
    </source>
</reference>
<dbReference type="PROSITE" id="PS00101">
    <property type="entry name" value="HEXAPEP_TRANSFERASES"/>
    <property type="match status" value="1"/>
</dbReference>
<dbReference type="InterPro" id="IPR018357">
    <property type="entry name" value="Hexapep_transf_CS"/>
</dbReference>
<evidence type="ECO:0000313" key="1">
    <source>
        <dbReference type="EMBL" id="QVT81644.1"/>
    </source>
</evidence>
<organism evidence="1 2">
    <name type="scientific">Nocardioides aquaticus</name>
    <dbReference type="NCBI Taxonomy" id="160826"/>
    <lineage>
        <taxon>Bacteria</taxon>
        <taxon>Bacillati</taxon>
        <taxon>Actinomycetota</taxon>
        <taxon>Actinomycetes</taxon>
        <taxon>Propionibacteriales</taxon>
        <taxon>Nocardioidaceae</taxon>
        <taxon>Nocardioides</taxon>
    </lineage>
</organism>
<sequence>MTDPLVLPLGDLRPALDPTAFVAPGAVVAGDVVVGPGSGLWYAVVVRGDAERIRIGARSNVQDGSVLHADPGFPLTVGDGVSVGHRAVLHGCTIEDDVLVGMGAIVMNGARVGAGSVVGAGACVPQGMQVPPRSLVLGLPAKVRGELDDAQVDGVRENAATYVALAARHRAALPR</sequence>
<dbReference type="InterPro" id="IPR001451">
    <property type="entry name" value="Hexapep"/>
</dbReference>